<evidence type="ECO:0000256" key="5">
    <source>
        <dbReference type="ARBA" id="ARBA00023787"/>
    </source>
</evidence>
<dbReference type="InterPro" id="IPR032801">
    <property type="entry name" value="PXL2A/B/C"/>
</dbReference>
<evidence type="ECO:0000256" key="4">
    <source>
        <dbReference type="ARBA" id="ARBA00023284"/>
    </source>
</evidence>
<dbReference type="EMBL" id="JAGTTL010000001">
    <property type="protein sequence ID" value="KAK6329235.1"/>
    <property type="molecule type" value="Genomic_DNA"/>
</dbReference>
<accession>A0AAN8ME01</accession>
<organism evidence="10 11">
    <name type="scientific">Coregonus suidteri</name>
    <dbReference type="NCBI Taxonomy" id="861788"/>
    <lineage>
        <taxon>Eukaryota</taxon>
        <taxon>Metazoa</taxon>
        <taxon>Chordata</taxon>
        <taxon>Craniata</taxon>
        <taxon>Vertebrata</taxon>
        <taxon>Euteleostomi</taxon>
        <taxon>Actinopterygii</taxon>
        <taxon>Neopterygii</taxon>
        <taxon>Teleostei</taxon>
        <taxon>Protacanthopterygii</taxon>
        <taxon>Salmoniformes</taxon>
        <taxon>Salmonidae</taxon>
        <taxon>Coregoninae</taxon>
        <taxon>Coregonus</taxon>
    </lineage>
</organism>
<dbReference type="PANTHER" id="PTHR28630:SF31">
    <property type="entry name" value="PEROXIREDOXIN-LIKE 2A"/>
    <property type="match status" value="1"/>
</dbReference>
<evidence type="ECO:0000256" key="9">
    <source>
        <dbReference type="SAM" id="Phobius"/>
    </source>
</evidence>
<feature type="transmembrane region" description="Helical" evidence="9">
    <location>
        <begin position="35"/>
        <end position="53"/>
    </location>
</feature>
<keyword evidence="4" id="KW-0676">Redox-active center</keyword>
<comment type="caution">
    <text evidence="10">The sequence shown here is derived from an EMBL/GenBank/DDBJ whole genome shotgun (WGS) entry which is preliminary data.</text>
</comment>
<gene>
    <name evidence="10" type="ORF">J4Q44_G00012130</name>
</gene>
<dbReference type="Pfam" id="PF13911">
    <property type="entry name" value="AhpC-TSA_2"/>
    <property type="match status" value="1"/>
</dbReference>
<keyword evidence="9" id="KW-0472">Membrane</keyword>
<evidence type="ECO:0000256" key="2">
    <source>
        <dbReference type="ARBA" id="ARBA00022490"/>
    </source>
</evidence>
<proteinExistence type="inferred from homology"/>
<evidence type="ECO:0000256" key="6">
    <source>
        <dbReference type="ARBA" id="ARBA00023849"/>
    </source>
</evidence>
<comment type="subcellular location">
    <subcellularLocation>
        <location evidence="1">Cytoplasm</location>
    </subcellularLocation>
</comment>
<keyword evidence="9" id="KW-1133">Transmembrane helix</keyword>
<dbReference type="AlphaFoldDB" id="A0AAN8ME01"/>
<dbReference type="GO" id="GO:0005737">
    <property type="term" value="C:cytoplasm"/>
    <property type="evidence" value="ECO:0007669"/>
    <property type="project" value="UniProtKB-SubCell"/>
</dbReference>
<reference evidence="10 11" key="1">
    <citation type="submission" date="2021-04" db="EMBL/GenBank/DDBJ databases">
        <authorList>
            <person name="De Guttry C."/>
            <person name="Zahm M."/>
            <person name="Klopp C."/>
            <person name="Cabau C."/>
            <person name="Louis A."/>
            <person name="Berthelot C."/>
            <person name="Parey E."/>
            <person name="Roest Crollius H."/>
            <person name="Montfort J."/>
            <person name="Robinson-Rechavi M."/>
            <person name="Bucao C."/>
            <person name="Bouchez O."/>
            <person name="Gislard M."/>
            <person name="Lluch J."/>
            <person name="Milhes M."/>
            <person name="Lampietro C."/>
            <person name="Lopez Roques C."/>
            <person name="Donnadieu C."/>
            <person name="Braasch I."/>
            <person name="Desvignes T."/>
            <person name="Postlethwait J."/>
            <person name="Bobe J."/>
            <person name="Wedekind C."/>
            <person name="Guiguen Y."/>
        </authorList>
    </citation>
    <scope>NUCLEOTIDE SEQUENCE [LARGE SCALE GENOMIC DNA]</scope>
    <source>
        <strain evidence="10">Cs_M1</strain>
        <tissue evidence="10">Blood</tissue>
    </source>
</reference>
<evidence type="ECO:0000256" key="3">
    <source>
        <dbReference type="ARBA" id="ARBA00022862"/>
    </source>
</evidence>
<name>A0AAN8ME01_9TELE</name>
<evidence type="ECO:0000256" key="7">
    <source>
        <dbReference type="ARBA" id="ARBA00032058"/>
    </source>
</evidence>
<keyword evidence="2" id="KW-0963">Cytoplasm</keyword>
<keyword evidence="11" id="KW-1185">Reference proteome</keyword>
<sequence length="234" mass="25548">MGATLHVLSIVLCPGKTTATMLPFLLEGELLSLSVWSVGLWLLVAWLAGLILANTDLFLTKSAPSTLEHLENMELQSTPAADKTVKARSLWEKTGAVLMAEASELSSLKPQLEELGVPLYAVVKEDIGTEIQNFRPYFNGEIFVDEKQCFYGPKPRRMGLGLGLARLGVWQNLLQARKKGYQGNKKGEGFILGGVYVIGAGKQGILLEHREKEFGDKADLPAVLQAAKKIKKGK</sequence>
<comment type="similarity">
    <text evidence="5">Belongs to the peroxiredoxin-like PRXL2 family. PRXL2A subfamily.</text>
</comment>
<dbReference type="Proteomes" id="UP001356427">
    <property type="component" value="Unassembled WGS sequence"/>
</dbReference>
<dbReference type="PANTHER" id="PTHR28630">
    <property type="match status" value="1"/>
</dbReference>
<keyword evidence="3" id="KW-0049">Antioxidant</keyword>
<evidence type="ECO:0000256" key="8">
    <source>
        <dbReference type="ARBA" id="ARBA00032129"/>
    </source>
</evidence>
<keyword evidence="9" id="KW-0812">Transmembrane</keyword>
<evidence type="ECO:0000313" key="11">
    <source>
        <dbReference type="Proteomes" id="UP001356427"/>
    </source>
</evidence>
<evidence type="ECO:0000256" key="1">
    <source>
        <dbReference type="ARBA" id="ARBA00004496"/>
    </source>
</evidence>
<evidence type="ECO:0000313" key="10">
    <source>
        <dbReference type="EMBL" id="KAK6329235.1"/>
    </source>
</evidence>
<dbReference type="GO" id="GO:0016209">
    <property type="term" value="F:antioxidant activity"/>
    <property type="evidence" value="ECO:0007669"/>
    <property type="project" value="UniProtKB-KW"/>
</dbReference>
<protein>
    <recommendedName>
        <fullName evidence="6">Peroxiredoxin-like 2A</fullName>
    </recommendedName>
    <alternativeName>
        <fullName evidence="8">Peroxiredoxin-like 2 activated in M-CSF stimulated monocytes</fullName>
    </alternativeName>
    <alternativeName>
        <fullName evidence="7">Redox-regulatory protein FAM213A</fullName>
    </alternativeName>
</protein>